<dbReference type="InterPro" id="IPR004838">
    <property type="entry name" value="NHTrfase_class1_PyrdxlP-BS"/>
</dbReference>
<dbReference type="InterPro" id="IPR015424">
    <property type="entry name" value="PyrdxlP-dep_Trfase"/>
</dbReference>
<comment type="caution">
    <text evidence="3">The sequence shown here is derived from an EMBL/GenBank/DDBJ whole genome shotgun (WGS) entry which is preliminary data.</text>
</comment>
<dbReference type="Pfam" id="PF00155">
    <property type="entry name" value="Aminotran_1_2"/>
    <property type="match status" value="1"/>
</dbReference>
<dbReference type="GO" id="GO:0008483">
    <property type="term" value="F:transaminase activity"/>
    <property type="evidence" value="ECO:0007669"/>
    <property type="project" value="UniProtKB-KW"/>
</dbReference>
<gene>
    <name evidence="3" type="ORF">SAMN06265361_101734</name>
</gene>
<keyword evidence="1 3" id="KW-0032">Aminotransferase</keyword>
<dbReference type="GO" id="GO:0030170">
    <property type="term" value="F:pyridoxal phosphate binding"/>
    <property type="evidence" value="ECO:0007669"/>
    <property type="project" value="InterPro"/>
</dbReference>
<evidence type="ECO:0000259" key="2">
    <source>
        <dbReference type="Pfam" id="PF00155"/>
    </source>
</evidence>
<dbReference type="AlphaFoldDB" id="A0AA45WKJ5"/>
<dbReference type="PANTHER" id="PTHR42691">
    <property type="entry name" value="ASPARTATE AMINOTRANSFERASE YHDR-RELATED"/>
    <property type="match status" value="1"/>
</dbReference>
<accession>A0AA45WKJ5</accession>
<dbReference type="SUPFAM" id="SSF53383">
    <property type="entry name" value="PLP-dependent transferases"/>
    <property type="match status" value="1"/>
</dbReference>
<evidence type="ECO:0000313" key="4">
    <source>
        <dbReference type="Proteomes" id="UP001157946"/>
    </source>
</evidence>
<keyword evidence="4" id="KW-1185">Reference proteome</keyword>
<dbReference type="EC" id="2.6.1.-" evidence="1"/>
<dbReference type="PRINTS" id="PR00753">
    <property type="entry name" value="ACCSYNTHASE"/>
</dbReference>
<dbReference type="PROSITE" id="PS00105">
    <property type="entry name" value="AA_TRANSFER_CLASS_1"/>
    <property type="match status" value="1"/>
</dbReference>
<organism evidence="3 4">
    <name type="scientific">Laceyella tengchongensis</name>
    <dbReference type="NCBI Taxonomy" id="574699"/>
    <lineage>
        <taxon>Bacteria</taxon>
        <taxon>Bacillati</taxon>
        <taxon>Bacillota</taxon>
        <taxon>Bacilli</taxon>
        <taxon>Bacillales</taxon>
        <taxon>Thermoactinomycetaceae</taxon>
        <taxon>Laceyella</taxon>
    </lineage>
</organism>
<keyword evidence="1" id="KW-0808">Transferase</keyword>
<dbReference type="NCBIfam" id="NF005305">
    <property type="entry name" value="PRK06836.1"/>
    <property type="match status" value="1"/>
</dbReference>
<dbReference type="InterPro" id="IPR015421">
    <property type="entry name" value="PyrdxlP-dep_Trfase_major"/>
</dbReference>
<comment type="similarity">
    <text evidence="1">Belongs to the class-I pyridoxal-phosphate-dependent aminotransferase family.</text>
</comment>
<feature type="domain" description="Aminotransferase class I/classII large" evidence="2">
    <location>
        <begin position="34"/>
        <end position="380"/>
    </location>
</feature>
<name>A0AA45WKJ5_9BACL</name>
<reference evidence="3" key="1">
    <citation type="submission" date="2017-05" db="EMBL/GenBank/DDBJ databases">
        <authorList>
            <person name="Varghese N."/>
            <person name="Submissions S."/>
        </authorList>
    </citation>
    <scope>NUCLEOTIDE SEQUENCE</scope>
    <source>
        <strain evidence="3">DSM 45262</strain>
    </source>
</reference>
<evidence type="ECO:0000256" key="1">
    <source>
        <dbReference type="RuleBase" id="RU000481"/>
    </source>
</evidence>
<dbReference type="CDD" id="cd00609">
    <property type="entry name" value="AAT_like"/>
    <property type="match status" value="1"/>
</dbReference>
<sequence>MISHDIANSLNEHSWIRVMFQEGKRLKQLHGEEHVFDFSIGGPALEPPEAFYQSLRQVVDEPLAGKHSYGDYQGLYEARERIAAYLANRYQTGFSPAHVVMTSGAAGALNLVFRSILNPGDEVVLLAPYFLEYERYVTNFGGACTIVPLTEESFDIDIDCVKEALTDKTKAIMVNSPHNPTGKVFSQENLSQLGRMMAEWEAETGRQLFLVYDSPYDQLTFGGTYANPFSASDRVIFVGSFSKELGLAGERVGYIALNEAFEHKDLLAAALAYCNRVMGFLHAPMLMQRAIAGMGSLEVDASPYRLRSEMMSDILREAGFSFLPPQGGFFIFPKSPIPDDVAFCMEAMERFHLLVVPGSQFGRAGHFRVSFSVSLEQIQRSKDVFRQLRAFFGGDEVEASAGMPVNLVE</sequence>
<dbReference type="EMBL" id="FXTU01000001">
    <property type="protein sequence ID" value="SMP07071.1"/>
    <property type="molecule type" value="Genomic_DNA"/>
</dbReference>
<protein>
    <recommendedName>
        <fullName evidence="1">Aminotransferase</fullName>
        <ecNumber evidence="1">2.6.1.-</ecNumber>
    </recommendedName>
</protein>
<dbReference type="InterPro" id="IPR004839">
    <property type="entry name" value="Aminotransferase_I/II_large"/>
</dbReference>
<dbReference type="RefSeq" id="WP_106341933.1">
    <property type="nucleotide sequence ID" value="NZ_FXTU01000001.1"/>
</dbReference>
<comment type="cofactor">
    <cofactor evidence="1">
        <name>pyridoxal 5'-phosphate</name>
        <dbReference type="ChEBI" id="CHEBI:597326"/>
    </cofactor>
</comment>
<proteinExistence type="inferred from homology"/>
<dbReference type="Gene3D" id="3.40.640.10">
    <property type="entry name" value="Type I PLP-dependent aspartate aminotransferase-like (Major domain)"/>
    <property type="match status" value="1"/>
</dbReference>
<evidence type="ECO:0000313" key="3">
    <source>
        <dbReference type="EMBL" id="SMP07071.1"/>
    </source>
</evidence>
<dbReference type="Proteomes" id="UP001157946">
    <property type="component" value="Unassembled WGS sequence"/>
</dbReference>
<dbReference type="PANTHER" id="PTHR42691:SF1">
    <property type="entry name" value="ASPARTATE AMINOTRANSFERASE YHDR-RELATED"/>
    <property type="match status" value="1"/>
</dbReference>